<dbReference type="EMBL" id="CAEZYR010000198">
    <property type="protein sequence ID" value="CAB4772971.1"/>
    <property type="molecule type" value="Genomic_DNA"/>
</dbReference>
<reference evidence="3" key="1">
    <citation type="submission" date="2020-05" db="EMBL/GenBank/DDBJ databases">
        <authorList>
            <person name="Chiriac C."/>
            <person name="Salcher M."/>
            <person name="Ghai R."/>
            <person name="Kavagutti S V."/>
        </authorList>
    </citation>
    <scope>NUCLEOTIDE SEQUENCE</scope>
</reference>
<evidence type="ECO:0000256" key="1">
    <source>
        <dbReference type="SAM" id="MobiDB-lite"/>
    </source>
</evidence>
<proteinExistence type="predicted"/>
<evidence type="ECO:0000313" key="2">
    <source>
        <dbReference type="EMBL" id="CAB4772971.1"/>
    </source>
</evidence>
<gene>
    <name evidence="2" type="ORF">UFOPK2754_03200</name>
    <name evidence="3" type="ORF">UFOPK3139_01532</name>
</gene>
<organism evidence="3">
    <name type="scientific">freshwater metagenome</name>
    <dbReference type="NCBI Taxonomy" id="449393"/>
    <lineage>
        <taxon>unclassified sequences</taxon>
        <taxon>metagenomes</taxon>
        <taxon>ecological metagenomes</taxon>
    </lineage>
</organism>
<dbReference type="Gene3D" id="1.25.40.20">
    <property type="entry name" value="Ankyrin repeat-containing domain"/>
    <property type="match status" value="1"/>
</dbReference>
<feature type="compositionally biased region" description="Basic and acidic residues" evidence="1">
    <location>
        <begin position="37"/>
        <end position="62"/>
    </location>
</feature>
<dbReference type="AlphaFoldDB" id="A0A6J7AFU5"/>
<protein>
    <submittedName>
        <fullName evidence="3">Unannotated protein</fullName>
    </submittedName>
</protein>
<feature type="region of interest" description="Disordered" evidence="1">
    <location>
        <begin position="33"/>
        <end position="68"/>
    </location>
</feature>
<dbReference type="SUPFAM" id="SSF48403">
    <property type="entry name" value="Ankyrin repeat"/>
    <property type="match status" value="1"/>
</dbReference>
<sequence>MRGATRIVIVAVVLGEGGPVHLAVVGQLLDTGADPNLVDRDGHTPLRNAEERNHPAIAEHIRRAGGRR</sequence>
<evidence type="ECO:0000313" key="3">
    <source>
        <dbReference type="EMBL" id="CAB4831603.1"/>
    </source>
</evidence>
<dbReference type="InterPro" id="IPR036770">
    <property type="entry name" value="Ankyrin_rpt-contain_sf"/>
</dbReference>
<dbReference type="EMBL" id="CAFABA010000058">
    <property type="protein sequence ID" value="CAB4831603.1"/>
    <property type="molecule type" value="Genomic_DNA"/>
</dbReference>
<accession>A0A6J7AFU5</accession>
<name>A0A6J7AFU5_9ZZZZ</name>